<dbReference type="Proteomes" id="UP000245870">
    <property type="component" value="Unassembled WGS sequence"/>
</dbReference>
<name>A0A2U0U7S8_9BACT</name>
<evidence type="ECO:0000313" key="1">
    <source>
        <dbReference type="EMBL" id="PVX53674.1"/>
    </source>
</evidence>
<organism evidence="1 2">
    <name type="scientific">Hallella colorans</name>
    <dbReference type="NCBI Taxonomy" id="1703337"/>
    <lineage>
        <taxon>Bacteria</taxon>
        <taxon>Pseudomonadati</taxon>
        <taxon>Bacteroidota</taxon>
        <taxon>Bacteroidia</taxon>
        <taxon>Bacteroidales</taxon>
        <taxon>Prevotellaceae</taxon>
        <taxon>Hallella</taxon>
    </lineage>
</organism>
<sequence>MIELKHKKYIIGIVLFSALFMGCGQDHQARSLIKDFVKSDMSIEDFDILQWSDIQSAHFVSDSIIQVMRQRAVECRQVKPSTKYHQRTDDLKFIHVKYVTHKDTVKQTFYLDDAMTGIVSFKTD</sequence>
<proteinExistence type="predicted"/>
<dbReference type="PROSITE" id="PS51257">
    <property type="entry name" value="PROKAR_LIPOPROTEIN"/>
    <property type="match status" value="1"/>
</dbReference>
<comment type="caution">
    <text evidence="1">The sequence shown here is derived from an EMBL/GenBank/DDBJ whole genome shotgun (WGS) entry which is preliminary data.</text>
</comment>
<dbReference type="AlphaFoldDB" id="A0A2U0U7S8"/>
<accession>A0A2U0U7S8</accession>
<protein>
    <submittedName>
        <fullName evidence="1">Uncharacterized protein</fullName>
    </submittedName>
</protein>
<dbReference type="RefSeq" id="WP_116616431.1">
    <property type="nucleotide sequence ID" value="NZ_CAMYAR010000002.1"/>
</dbReference>
<reference evidence="1 2" key="1">
    <citation type="submission" date="2018-05" db="EMBL/GenBank/DDBJ databases">
        <title>Genomic Encyclopedia of Type Strains, Phase IV (KMG-IV): sequencing the most valuable type-strain genomes for metagenomic binning, comparative biology and taxonomic classification.</title>
        <authorList>
            <person name="Goeker M."/>
        </authorList>
    </citation>
    <scope>NUCLEOTIDE SEQUENCE [LARGE SCALE GENOMIC DNA]</scope>
    <source>
        <strain evidence="1 2">DSM 100333</strain>
    </source>
</reference>
<evidence type="ECO:0000313" key="2">
    <source>
        <dbReference type="Proteomes" id="UP000245870"/>
    </source>
</evidence>
<keyword evidence="2" id="KW-1185">Reference proteome</keyword>
<gene>
    <name evidence="1" type="ORF">C7379_10913</name>
</gene>
<dbReference type="EMBL" id="QENY01000009">
    <property type="protein sequence ID" value="PVX53674.1"/>
    <property type="molecule type" value="Genomic_DNA"/>
</dbReference>